<dbReference type="Proteomes" id="UP000285575">
    <property type="component" value="Unassembled WGS sequence"/>
</dbReference>
<reference evidence="1 2" key="1">
    <citation type="submission" date="2019-01" db="EMBL/GenBank/DDBJ databases">
        <authorList>
            <person name="Chen W.-M."/>
        </authorList>
    </citation>
    <scope>NUCLEOTIDE SEQUENCE [LARGE SCALE GENOMIC DNA]</scope>
    <source>
        <strain evidence="1 2">KYPY4</strain>
    </source>
</reference>
<protein>
    <submittedName>
        <fullName evidence="1">DUF3619 family protein</fullName>
    </submittedName>
</protein>
<dbReference type="InterPro" id="IPR022064">
    <property type="entry name" value="DUF3619"/>
</dbReference>
<proteinExistence type="predicted"/>
<accession>A0A437RFD5</accession>
<dbReference type="RefSeq" id="WP_128229517.1">
    <property type="nucleotide sequence ID" value="NZ_SACR01000004.1"/>
</dbReference>
<sequence length="144" mass="15413">MIRSRYGTHTPAIEARLGARLATGLSMGADGTSHEVSERLRVAREQALARARLSRQPLASPGHVVLGTGRSAALAGFAPWRERLALALPLLLMVAGLVAIEQWTARERMLAAADIDAQLLTDSLPPTAYSDPGFAEYLRTAPSQ</sequence>
<gene>
    <name evidence="1" type="ORF">EOE66_14970</name>
</gene>
<dbReference type="Pfam" id="PF12279">
    <property type="entry name" value="DUF3619"/>
    <property type="match status" value="1"/>
</dbReference>
<dbReference type="AlphaFoldDB" id="A0A437RFD5"/>
<organism evidence="1 2">
    <name type="scientific">Rubrivivax rivuli</name>
    <dbReference type="NCBI Taxonomy" id="1862385"/>
    <lineage>
        <taxon>Bacteria</taxon>
        <taxon>Pseudomonadati</taxon>
        <taxon>Pseudomonadota</taxon>
        <taxon>Betaproteobacteria</taxon>
        <taxon>Burkholderiales</taxon>
        <taxon>Sphaerotilaceae</taxon>
        <taxon>Rubrivivax</taxon>
    </lineage>
</organism>
<dbReference type="EMBL" id="SACR01000004">
    <property type="protein sequence ID" value="RVU45424.1"/>
    <property type="molecule type" value="Genomic_DNA"/>
</dbReference>
<evidence type="ECO:0000313" key="1">
    <source>
        <dbReference type="EMBL" id="RVU45424.1"/>
    </source>
</evidence>
<keyword evidence="2" id="KW-1185">Reference proteome</keyword>
<name>A0A437RFD5_9BURK</name>
<comment type="caution">
    <text evidence="1">The sequence shown here is derived from an EMBL/GenBank/DDBJ whole genome shotgun (WGS) entry which is preliminary data.</text>
</comment>
<evidence type="ECO:0000313" key="2">
    <source>
        <dbReference type="Proteomes" id="UP000285575"/>
    </source>
</evidence>
<dbReference type="OrthoDB" id="8562153at2"/>